<dbReference type="Proteomes" id="UP000215127">
    <property type="component" value="Chromosome 2"/>
</dbReference>
<dbReference type="SUPFAM" id="SSF52743">
    <property type="entry name" value="Subtilisin-like"/>
    <property type="match status" value="1"/>
</dbReference>
<organism evidence="12 13">
    <name type="scientific">Zymoseptoria tritici (strain ST99CH_3D7)</name>
    <dbReference type="NCBI Taxonomy" id="1276538"/>
    <lineage>
        <taxon>Eukaryota</taxon>
        <taxon>Fungi</taxon>
        <taxon>Dikarya</taxon>
        <taxon>Ascomycota</taxon>
        <taxon>Pezizomycotina</taxon>
        <taxon>Dothideomycetes</taxon>
        <taxon>Dothideomycetidae</taxon>
        <taxon>Mycosphaerellales</taxon>
        <taxon>Mycosphaerellaceae</taxon>
        <taxon>Zymoseptoria</taxon>
    </lineage>
</organism>
<proteinExistence type="predicted"/>
<keyword evidence="2 8" id="KW-0645">Protease</keyword>
<feature type="signal peptide" evidence="10">
    <location>
        <begin position="1"/>
        <end position="24"/>
    </location>
</feature>
<keyword evidence="7" id="KW-0865">Zymogen</keyword>
<dbReference type="GO" id="GO:0046872">
    <property type="term" value="F:metal ion binding"/>
    <property type="evidence" value="ECO:0007669"/>
    <property type="project" value="UniProtKB-UniRule"/>
</dbReference>
<feature type="binding site" evidence="8">
    <location>
        <position position="585"/>
    </location>
    <ligand>
        <name>Ca(2+)</name>
        <dbReference type="ChEBI" id="CHEBI:29108"/>
    </ligand>
</feature>
<evidence type="ECO:0000313" key="13">
    <source>
        <dbReference type="Proteomes" id="UP000215127"/>
    </source>
</evidence>
<evidence type="ECO:0000256" key="10">
    <source>
        <dbReference type="SAM" id="SignalP"/>
    </source>
</evidence>
<feature type="active site" description="Charge relay system" evidence="8">
    <location>
        <position position="296"/>
    </location>
</feature>
<dbReference type="SMART" id="SM00944">
    <property type="entry name" value="Pro-kuma_activ"/>
    <property type="match status" value="1"/>
</dbReference>
<gene>
    <name evidence="12" type="ORF">ZT3D7_G2881</name>
</gene>
<keyword evidence="13" id="KW-1185">Reference proteome</keyword>
<dbReference type="InterPro" id="IPR030400">
    <property type="entry name" value="Sedolisin_dom"/>
</dbReference>
<evidence type="ECO:0000259" key="11">
    <source>
        <dbReference type="PROSITE" id="PS51695"/>
    </source>
</evidence>
<dbReference type="InterPro" id="IPR050819">
    <property type="entry name" value="Tripeptidyl-peptidase_I"/>
</dbReference>
<evidence type="ECO:0000256" key="3">
    <source>
        <dbReference type="ARBA" id="ARBA00022723"/>
    </source>
</evidence>
<comment type="cofactor">
    <cofactor evidence="8">
        <name>Ca(2+)</name>
        <dbReference type="ChEBI" id="CHEBI:29108"/>
    </cofactor>
    <text evidence="8">Binds 1 Ca(2+) ion per subunit.</text>
</comment>
<feature type="binding site" evidence="8">
    <location>
        <position position="606"/>
    </location>
    <ligand>
        <name>Ca(2+)</name>
        <dbReference type="ChEBI" id="CHEBI:29108"/>
    </ligand>
</feature>
<dbReference type="InterPro" id="IPR015366">
    <property type="entry name" value="S53_propep"/>
</dbReference>
<dbReference type="GO" id="GO:0008240">
    <property type="term" value="F:tripeptidyl-peptidase activity"/>
    <property type="evidence" value="ECO:0007669"/>
    <property type="project" value="UniProtKB-EC"/>
</dbReference>
<dbReference type="InterPro" id="IPR036852">
    <property type="entry name" value="Peptidase_S8/S53_dom_sf"/>
</dbReference>
<dbReference type="Gene3D" id="3.40.50.200">
    <property type="entry name" value="Peptidase S8/S53 domain"/>
    <property type="match status" value="1"/>
</dbReference>
<dbReference type="PROSITE" id="PS00138">
    <property type="entry name" value="SUBTILASE_SER"/>
    <property type="match status" value="1"/>
</dbReference>
<feature type="active site" description="Charge relay system" evidence="8">
    <location>
        <position position="300"/>
    </location>
</feature>
<keyword evidence="4 8" id="KW-0378">Hydrolase</keyword>
<dbReference type="CDD" id="cd04056">
    <property type="entry name" value="Peptidases_S53"/>
    <property type="match status" value="1"/>
</dbReference>
<keyword evidence="10" id="KW-0732">Signal</keyword>
<sequence length="627" mass="68317">MIRVLQFKLFRSLSIALIAGSSLALPQHGDFAPVDGSAIVRAAVAFHQPRLQEAEAILNDISDPTSERFGRYLDSKQLQDLFAPAEESVAAVEEWLNKANISSECMHLKTTSSMLEFDAEIGQLDELFATTHYWSKHPETRKVKLLHEDYVIPLHLQEHIEFAQFLTTGRSKSDLRKRKTQLKNSKRGQPDKGKGEPVPLPPYKDSLPLDPAQRANCSENWTPACIRALYSLPSPDPNRRVADNNAIGIFGFGDIFNQTDLTSFFTSLAPHIPASTAPDVHYINGADLYPIHIDGEENLDIQMAYPIIHPQKMTIFQTPFSGLGGIANDFLDAVDSSYCDKDGGDDPDRDPHYPAFEGFAGPRECGTQKITNVLSVSFALDESSLSVHYVQRQCAEWMKLALMGTTVLVAAGDGGVKGQFSCLHNPLDKSKNAFSPLFPGTCPYVTTVGAHQVTINPDSSFTPVAIDDKKHNYWSSGGFSNVLPQPSYQSSAVATYLSSSNPSTPHYPPGTYNATGRAFPDVAMLGANVTISDEGQFRVGGGTSAAAPLFAAMITRINDERILAGKKAIGFLNQILYAHPEVFEDIVVGSNPGCKTEGFKCAKGWDPVTGLGSPVFPKLRDLLVGLP</sequence>
<feature type="binding site" evidence="8">
    <location>
        <position position="604"/>
    </location>
    <ligand>
        <name>Ca(2+)</name>
        <dbReference type="ChEBI" id="CHEBI:29108"/>
    </ligand>
</feature>
<accession>A0A1X7RK00</accession>
<feature type="compositionally biased region" description="Basic residues" evidence="9">
    <location>
        <begin position="175"/>
        <end position="186"/>
    </location>
</feature>
<keyword evidence="5 8" id="KW-0720">Serine protease</keyword>
<dbReference type="PROSITE" id="PS51695">
    <property type="entry name" value="SEDOLISIN"/>
    <property type="match status" value="1"/>
</dbReference>
<evidence type="ECO:0000256" key="1">
    <source>
        <dbReference type="ARBA" id="ARBA00004239"/>
    </source>
</evidence>
<dbReference type="GO" id="GO:0006508">
    <property type="term" value="P:proteolysis"/>
    <property type="evidence" value="ECO:0007669"/>
    <property type="project" value="UniProtKB-KW"/>
</dbReference>
<dbReference type="InterPro" id="IPR023828">
    <property type="entry name" value="Peptidase_S8_Ser-AS"/>
</dbReference>
<feature type="binding site" evidence="8">
    <location>
        <position position="586"/>
    </location>
    <ligand>
        <name>Ca(2+)</name>
        <dbReference type="ChEBI" id="CHEBI:29108"/>
    </ligand>
</feature>
<dbReference type="STRING" id="1276538.A0A1X7RK00"/>
<evidence type="ECO:0000256" key="7">
    <source>
        <dbReference type="ARBA" id="ARBA00023145"/>
    </source>
</evidence>
<evidence type="ECO:0000256" key="6">
    <source>
        <dbReference type="ARBA" id="ARBA00022837"/>
    </source>
</evidence>
<reference evidence="12 13" key="1">
    <citation type="submission" date="2016-06" db="EMBL/GenBank/DDBJ databases">
        <authorList>
            <person name="Kjaerup R.B."/>
            <person name="Dalgaard T.S."/>
            <person name="Juul-Madsen H.R."/>
        </authorList>
    </citation>
    <scope>NUCLEOTIDE SEQUENCE [LARGE SCALE GENOMIC DNA]</scope>
</reference>
<evidence type="ECO:0000256" key="2">
    <source>
        <dbReference type="ARBA" id="ARBA00022670"/>
    </source>
</evidence>
<keyword evidence="3 8" id="KW-0479">Metal-binding</keyword>
<dbReference type="CDD" id="cd11377">
    <property type="entry name" value="Pro-peptidase_S53"/>
    <property type="match status" value="1"/>
</dbReference>
<protein>
    <recommendedName>
        <fullName evidence="11">Peptidase S53 domain-containing protein</fullName>
    </recommendedName>
</protein>
<keyword evidence="6 8" id="KW-0106">Calcium</keyword>
<comment type="subcellular location">
    <subcellularLocation>
        <location evidence="1">Secreted</location>
        <location evidence="1">Extracellular space</location>
    </subcellularLocation>
</comment>
<dbReference type="GO" id="GO:0005576">
    <property type="term" value="C:extracellular region"/>
    <property type="evidence" value="ECO:0007669"/>
    <property type="project" value="UniProtKB-SubCell"/>
</dbReference>
<evidence type="ECO:0000256" key="5">
    <source>
        <dbReference type="ARBA" id="ARBA00022825"/>
    </source>
</evidence>
<dbReference type="PANTHER" id="PTHR14218">
    <property type="entry name" value="PROTEASE S8 TRIPEPTIDYL PEPTIDASE I CLN2"/>
    <property type="match status" value="1"/>
</dbReference>
<dbReference type="SUPFAM" id="SSF54897">
    <property type="entry name" value="Protease propeptides/inhibitors"/>
    <property type="match status" value="1"/>
</dbReference>
<dbReference type="EMBL" id="LT853693">
    <property type="protein sequence ID" value="SMQ47733.1"/>
    <property type="molecule type" value="Genomic_DNA"/>
</dbReference>
<evidence type="ECO:0000256" key="9">
    <source>
        <dbReference type="SAM" id="MobiDB-lite"/>
    </source>
</evidence>
<dbReference type="GO" id="GO:0004252">
    <property type="term" value="F:serine-type endopeptidase activity"/>
    <property type="evidence" value="ECO:0007669"/>
    <property type="project" value="UniProtKB-UniRule"/>
</dbReference>
<dbReference type="PANTHER" id="PTHR14218:SF19">
    <property type="entry name" value="SERINE PROTEASE AORO, PUTATIVE (AFU_ORTHOLOGUE AFUA_6G10250)-RELATED"/>
    <property type="match status" value="1"/>
</dbReference>
<feature type="domain" description="Peptidase S53" evidence="11">
    <location>
        <begin position="220"/>
        <end position="626"/>
    </location>
</feature>
<dbReference type="AlphaFoldDB" id="A0A1X7RK00"/>
<evidence type="ECO:0000256" key="4">
    <source>
        <dbReference type="ARBA" id="ARBA00022801"/>
    </source>
</evidence>
<evidence type="ECO:0000256" key="8">
    <source>
        <dbReference type="PROSITE-ProRule" id="PRU01032"/>
    </source>
</evidence>
<feature type="active site" description="Charge relay system" evidence="8">
    <location>
        <position position="544"/>
    </location>
</feature>
<name>A0A1X7RK00_ZYMT9</name>
<feature type="region of interest" description="Disordered" evidence="9">
    <location>
        <begin position="173"/>
        <end position="205"/>
    </location>
</feature>
<dbReference type="Pfam" id="PF09286">
    <property type="entry name" value="Pro-kuma_activ"/>
    <property type="match status" value="1"/>
</dbReference>
<evidence type="ECO:0000313" key="12">
    <source>
        <dbReference type="EMBL" id="SMQ47733.1"/>
    </source>
</evidence>
<feature type="chain" id="PRO_5012688350" description="Peptidase S53 domain-containing protein" evidence="10">
    <location>
        <begin position="25"/>
        <end position="627"/>
    </location>
</feature>